<dbReference type="AlphaFoldDB" id="A0A9Q1BF95"/>
<feature type="region of interest" description="Disordered" evidence="1">
    <location>
        <begin position="25"/>
        <end position="86"/>
    </location>
</feature>
<dbReference type="Gene3D" id="1.10.4020.10">
    <property type="entry name" value="DNA breaking-rejoining enzymes"/>
    <property type="match status" value="1"/>
</dbReference>
<dbReference type="Proteomes" id="UP001152320">
    <property type="component" value="Chromosome 19"/>
</dbReference>
<organism evidence="2 3">
    <name type="scientific">Holothuria leucospilota</name>
    <name type="common">Black long sea cucumber</name>
    <name type="synonym">Mertensiothuria leucospilota</name>
    <dbReference type="NCBI Taxonomy" id="206669"/>
    <lineage>
        <taxon>Eukaryota</taxon>
        <taxon>Metazoa</taxon>
        <taxon>Echinodermata</taxon>
        <taxon>Eleutherozoa</taxon>
        <taxon>Echinozoa</taxon>
        <taxon>Holothuroidea</taxon>
        <taxon>Aspidochirotacea</taxon>
        <taxon>Aspidochirotida</taxon>
        <taxon>Holothuriidae</taxon>
        <taxon>Holothuria</taxon>
    </lineage>
</organism>
<dbReference type="EMBL" id="JAIZAY010000019">
    <property type="protein sequence ID" value="KAJ8023313.1"/>
    <property type="molecule type" value="Genomic_DNA"/>
</dbReference>
<sequence length="226" mass="26257">MERYQNYVKIGQELGLTGKDLLDFANEKDQKDRESENAAREERRKEREHEITLKEQDVKIAEKKASEQTDASGSQNTKSVQKPRLPKLQSFSEVTDDLDAYIQRFERFAKAAGWPDSEWAISLGALLTGRALETYSRLPLSDVNDYKKVKAALLIRYNLTEEGFREKFRNAQLHSKESYTQLGERLRGYVNRWVESAGKKKTYDDLLDIIVREQVLSVRICLYLLE</sequence>
<gene>
    <name evidence="2" type="ORF">HOLleu_35699</name>
</gene>
<evidence type="ECO:0000313" key="2">
    <source>
        <dbReference type="EMBL" id="KAJ8023313.1"/>
    </source>
</evidence>
<dbReference type="PANTHER" id="PTHR46888">
    <property type="entry name" value="ZINC KNUCKLE DOMAINCONTAINING PROTEIN-RELATED"/>
    <property type="match status" value="1"/>
</dbReference>
<dbReference type="SUPFAM" id="SSF47353">
    <property type="entry name" value="Retrovirus capsid dimerization domain-like"/>
    <property type="match status" value="1"/>
</dbReference>
<evidence type="ECO:0000313" key="3">
    <source>
        <dbReference type="Proteomes" id="UP001152320"/>
    </source>
</evidence>
<dbReference type="OrthoDB" id="10051775at2759"/>
<proteinExistence type="predicted"/>
<feature type="compositionally biased region" description="Polar residues" evidence="1">
    <location>
        <begin position="68"/>
        <end position="80"/>
    </location>
</feature>
<reference evidence="2" key="1">
    <citation type="submission" date="2021-10" db="EMBL/GenBank/DDBJ databases">
        <title>Tropical sea cucumber genome reveals ecological adaptation and Cuvierian tubules defense mechanism.</title>
        <authorList>
            <person name="Chen T."/>
        </authorList>
    </citation>
    <scope>NUCLEOTIDE SEQUENCE</scope>
    <source>
        <strain evidence="2">Nanhai2018</strain>
        <tissue evidence="2">Muscle</tissue>
    </source>
</reference>
<evidence type="ECO:0008006" key="4">
    <source>
        <dbReference type="Google" id="ProtNLM"/>
    </source>
</evidence>
<dbReference type="PANTHER" id="PTHR46888:SF1">
    <property type="entry name" value="RIBONUCLEASE H"/>
    <property type="match status" value="1"/>
</dbReference>
<dbReference type="InterPro" id="IPR038269">
    <property type="entry name" value="SCAN_sf"/>
</dbReference>
<accession>A0A9Q1BF95</accession>
<name>A0A9Q1BF95_HOLLE</name>
<evidence type="ECO:0000256" key="1">
    <source>
        <dbReference type="SAM" id="MobiDB-lite"/>
    </source>
</evidence>
<keyword evidence="3" id="KW-1185">Reference proteome</keyword>
<protein>
    <recommendedName>
        <fullName evidence="4">SCAN box domain-containing protein</fullName>
    </recommendedName>
</protein>
<feature type="compositionally biased region" description="Basic and acidic residues" evidence="1">
    <location>
        <begin position="25"/>
        <end position="67"/>
    </location>
</feature>
<comment type="caution">
    <text evidence="2">The sequence shown here is derived from an EMBL/GenBank/DDBJ whole genome shotgun (WGS) entry which is preliminary data.</text>
</comment>